<dbReference type="EMBL" id="AP028955">
    <property type="protein sequence ID" value="BET39515.1"/>
    <property type="molecule type" value="Genomic_DNA"/>
</dbReference>
<dbReference type="Proteomes" id="UP001473424">
    <property type="component" value="Chromosome"/>
</dbReference>
<reference evidence="2" key="1">
    <citation type="journal article" date="2024" name="FEMS Microbiol. Lett.">
        <title>Genomic insights into Spiroplasma endosymbionts that induce male-killing and protective phenotypes in the pea aphid.</title>
        <authorList>
            <person name="Arai H."/>
            <person name="Legeai F."/>
            <person name="Kageyama D."/>
            <person name="Sugio A."/>
            <person name="Simon J.C."/>
        </authorList>
    </citation>
    <scope>NUCLEOTIDE SEQUENCE [LARGE SCALE GENOMIC DNA]</scope>
    <source>
        <strain evidence="2">sAp269</strain>
    </source>
</reference>
<keyword evidence="2" id="KW-1185">Reference proteome</keyword>
<dbReference type="RefSeq" id="WP_353306278.1">
    <property type="nucleotide sequence ID" value="NZ_AP028955.1"/>
</dbReference>
<organism evidence="1 2">
    <name type="scientific">Spiroplasma ixodetis</name>
    <dbReference type="NCBI Taxonomy" id="2141"/>
    <lineage>
        <taxon>Bacteria</taxon>
        <taxon>Bacillati</taxon>
        <taxon>Mycoplasmatota</taxon>
        <taxon>Mollicutes</taxon>
        <taxon>Entomoplasmatales</taxon>
        <taxon>Spiroplasmataceae</taxon>
        <taxon>Spiroplasma</taxon>
    </lineage>
</organism>
<protein>
    <submittedName>
        <fullName evidence="1">Uncharacterized protein</fullName>
    </submittedName>
</protein>
<evidence type="ECO:0000313" key="1">
    <source>
        <dbReference type="EMBL" id="BET39515.1"/>
    </source>
</evidence>
<gene>
    <name evidence="1" type="ORF">SAP269_21040</name>
</gene>
<accession>A0ABM8JQB4</accession>
<name>A0ABM8JQB4_9MOLU</name>
<proteinExistence type="predicted"/>
<sequence>MNKLELGKYINNFVNLNPKNNKYLKINQELNKSFVVIKNIFKENKKYIITSNYDDVFYNKDSFLKGKQWIDIFLSSKDIFEYHKKNKRWFSFL</sequence>
<evidence type="ECO:0000313" key="2">
    <source>
        <dbReference type="Proteomes" id="UP001473424"/>
    </source>
</evidence>